<dbReference type="CDD" id="cd05567">
    <property type="entry name" value="PTS_IIB_mannitol"/>
    <property type="match status" value="1"/>
</dbReference>
<proteinExistence type="predicted"/>
<evidence type="ECO:0000256" key="10">
    <source>
        <dbReference type="ARBA" id="ARBA00022679"/>
    </source>
</evidence>
<dbReference type="PANTHER" id="PTHR30181">
    <property type="entry name" value="MANNITOL PERMEASE IIC COMPONENT"/>
    <property type="match status" value="1"/>
</dbReference>
<evidence type="ECO:0000256" key="9">
    <source>
        <dbReference type="ARBA" id="ARBA00022597"/>
    </source>
</evidence>
<accession>A0A4R1Q246</accession>
<feature type="domain" description="PTS EIIC type-2" evidence="18">
    <location>
        <begin position="8"/>
        <end position="339"/>
    </location>
</feature>
<dbReference type="GO" id="GO:0090563">
    <property type="term" value="F:protein-phosphocysteine-sugar phosphotransferase activity"/>
    <property type="evidence" value="ECO:0007669"/>
    <property type="project" value="TreeGrafter"/>
</dbReference>
<dbReference type="PROSITE" id="PS51257">
    <property type="entry name" value="PROKAR_LIPOPROTEIN"/>
    <property type="match status" value="1"/>
</dbReference>
<organism evidence="19 20">
    <name type="scientific">Anaerospora hongkongensis</name>
    <dbReference type="NCBI Taxonomy" id="244830"/>
    <lineage>
        <taxon>Bacteria</taxon>
        <taxon>Bacillati</taxon>
        <taxon>Bacillota</taxon>
        <taxon>Negativicutes</taxon>
        <taxon>Selenomonadales</taxon>
        <taxon>Sporomusaceae</taxon>
        <taxon>Anaerospora</taxon>
    </lineage>
</organism>
<feature type="domain" description="PTS EIIB type-2" evidence="17">
    <location>
        <begin position="382"/>
        <end position="471"/>
    </location>
</feature>
<evidence type="ECO:0000256" key="12">
    <source>
        <dbReference type="ARBA" id="ARBA00022692"/>
    </source>
</evidence>
<dbReference type="RefSeq" id="WP_132075546.1">
    <property type="nucleotide sequence ID" value="NZ_SLUI01000002.1"/>
</dbReference>
<dbReference type="GO" id="GO:0005886">
    <property type="term" value="C:plasma membrane"/>
    <property type="evidence" value="ECO:0007669"/>
    <property type="project" value="UniProtKB-SubCell"/>
</dbReference>
<dbReference type="EC" id="2.7.1.197" evidence="4"/>
<dbReference type="PROSITE" id="PS51104">
    <property type="entry name" value="PTS_EIIC_TYPE_2"/>
    <property type="match status" value="1"/>
</dbReference>
<dbReference type="InterPro" id="IPR050893">
    <property type="entry name" value="Sugar_PTS"/>
</dbReference>
<evidence type="ECO:0000256" key="3">
    <source>
        <dbReference type="ARBA" id="ARBA00004651"/>
    </source>
</evidence>
<dbReference type="Pfam" id="PF02378">
    <property type="entry name" value="PTS_EIIC"/>
    <property type="match status" value="1"/>
</dbReference>
<reference evidence="19 20" key="1">
    <citation type="submission" date="2019-03" db="EMBL/GenBank/DDBJ databases">
        <title>Genomic Encyclopedia of Type Strains, Phase IV (KMG-IV): sequencing the most valuable type-strain genomes for metagenomic binning, comparative biology and taxonomic classification.</title>
        <authorList>
            <person name="Goeker M."/>
        </authorList>
    </citation>
    <scope>NUCLEOTIDE SEQUENCE [LARGE SCALE GENOMIC DNA]</scope>
    <source>
        <strain evidence="19 20">DSM 15969</strain>
    </source>
</reference>
<keyword evidence="12 16" id="KW-0812">Transmembrane</keyword>
<feature type="transmembrane region" description="Helical" evidence="16">
    <location>
        <begin position="133"/>
        <end position="157"/>
    </location>
</feature>
<comment type="function">
    <text evidence="2">The phosphoenolpyruvate-dependent sugar phosphotransferase system (sugar PTS), a major carbohydrate active transport system, catalyzes the phosphorylation of incoming sugar substrates concomitantly with their translocation across the cell membrane. The enzyme II CmtAB PTS system is involved in D-mannitol transport.</text>
</comment>
<dbReference type="InterPro" id="IPR029503">
    <property type="entry name" value="PTS_EIIB_mannitol"/>
</dbReference>
<dbReference type="InterPro" id="IPR013014">
    <property type="entry name" value="PTS_EIIC_2"/>
</dbReference>
<comment type="subcellular location">
    <subcellularLocation>
        <location evidence="3">Cell membrane</location>
        <topology evidence="3">Multi-pass membrane protein</topology>
    </subcellularLocation>
</comment>
<sequence>MREQLQKFGGFLAGMVIPNVAAFICWGFITACFIPTGWIPNEKLAKLIGPMIQYLLPLLIGFSGGRLVYGIRGGVMGAMVTMGVIVGSEIPMFLGAMMVGPFAAWIIKKWDNIVENKIPTGFEMLVNNFSAGILGMILIMLAYSIIGPIVASIATFLGVVAKAIAEAKLLPLLALLIEPGKVLFLNNAINHGVFSPIGVAEVREFGKSIFFLLETNPGPGLGLLLAYWVFGKGMGKQSAPGAIIIHFFGGIHELYFPYVLMNPLCIIGLIAGGLCANLTFLLFHAGLVATPSPGSIFTELAMTPKGGFLGVMAGIAVGTVVSFLVSSPFVRAYSANVDDKSGEDFAKAQQLVKTLKPAKVQEQVIDSAKSEALATSETRPVKKIVFACEAGMGSSVMAVAVLKKKLAQAGKTGIEVVHSPVNQIPQDADIVLTAMGLVERAKKIAAPAASVYGVQDFINTPVYDEVISQCE</sequence>
<dbReference type="Proteomes" id="UP000295063">
    <property type="component" value="Unassembled WGS sequence"/>
</dbReference>
<dbReference type="PANTHER" id="PTHR30181:SF2">
    <property type="entry name" value="PTS SYSTEM MANNITOL-SPECIFIC EIICBA COMPONENT"/>
    <property type="match status" value="1"/>
</dbReference>
<keyword evidence="7" id="KW-1003">Cell membrane</keyword>
<evidence type="ECO:0000256" key="15">
    <source>
        <dbReference type="ARBA" id="ARBA00033349"/>
    </source>
</evidence>
<dbReference type="InterPro" id="IPR003352">
    <property type="entry name" value="PTS_EIIC"/>
</dbReference>
<evidence type="ECO:0000256" key="4">
    <source>
        <dbReference type="ARBA" id="ARBA00011909"/>
    </source>
</evidence>
<evidence type="ECO:0000313" key="20">
    <source>
        <dbReference type="Proteomes" id="UP000295063"/>
    </source>
</evidence>
<comment type="catalytic activity">
    <reaction evidence="1">
        <text>D-mannitol(out) + N(pros)-phospho-L-histidyl-[protein] = D-mannitol 1-phosphate(in) + L-histidyl-[protein]</text>
        <dbReference type="Rhea" id="RHEA:33363"/>
        <dbReference type="Rhea" id="RHEA-COMP:9745"/>
        <dbReference type="Rhea" id="RHEA-COMP:9746"/>
        <dbReference type="ChEBI" id="CHEBI:16899"/>
        <dbReference type="ChEBI" id="CHEBI:29979"/>
        <dbReference type="ChEBI" id="CHEBI:61381"/>
        <dbReference type="ChEBI" id="CHEBI:64837"/>
        <dbReference type="EC" id="2.7.1.197"/>
    </reaction>
</comment>
<dbReference type="SUPFAM" id="SSF52794">
    <property type="entry name" value="PTS system IIB component-like"/>
    <property type="match status" value="1"/>
</dbReference>
<feature type="transmembrane region" description="Helical" evidence="16">
    <location>
        <begin position="266"/>
        <end position="287"/>
    </location>
</feature>
<keyword evidence="11" id="KW-0598">Phosphotransferase system</keyword>
<evidence type="ECO:0000256" key="5">
    <source>
        <dbReference type="ARBA" id="ARBA00021825"/>
    </source>
</evidence>
<evidence type="ECO:0000256" key="1">
    <source>
        <dbReference type="ARBA" id="ARBA00001655"/>
    </source>
</evidence>
<evidence type="ECO:0000256" key="16">
    <source>
        <dbReference type="SAM" id="Phobius"/>
    </source>
</evidence>
<feature type="transmembrane region" description="Helical" evidence="16">
    <location>
        <begin position="51"/>
        <end position="69"/>
    </location>
</feature>
<feature type="transmembrane region" description="Helical" evidence="16">
    <location>
        <begin position="12"/>
        <end position="39"/>
    </location>
</feature>
<dbReference type="InterPro" id="IPR036095">
    <property type="entry name" value="PTS_EIIB-like_sf"/>
</dbReference>
<evidence type="ECO:0000256" key="14">
    <source>
        <dbReference type="ARBA" id="ARBA00023136"/>
    </source>
</evidence>
<name>A0A4R1Q246_9FIRM</name>
<protein>
    <recommendedName>
        <fullName evidence="5">PTS system mannitol-specific EIICB component</fullName>
        <ecNumber evidence="4">2.7.1.197</ecNumber>
    </recommendedName>
    <alternativeName>
        <fullName evidence="15">EIICB-Mtl</fullName>
    </alternativeName>
</protein>
<dbReference type="EMBL" id="SLUI01000002">
    <property type="protein sequence ID" value="TCL39279.1"/>
    <property type="molecule type" value="Genomic_DNA"/>
</dbReference>
<evidence type="ECO:0000259" key="17">
    <source>
        <dbReference type="PROSITE" id="PS51099"/>
    </source>
</evidence>
<gene>
    <name evidence="19" type="ORF">EV210_102193</name>
</gene>
<dbReference type="Gene3D" id="3.40.50.2300">
    <property type="match status" value="1"/>
</dbReference>
<feature type="transmembrane region" description="Helical" evidence="16">
    <location>
        <begin position="242"/>
        <end position="260"/>
    </location>
</feature>
<evidence type="ECO:0000256" key="11">
    <source>
        <dbReference type="ARBA" id="ARBA00022683"/>
    </source>
</evidence>
<feature type="transmembrane region" description="Helical" evidence="16">
    <location>
        <begin position="209"/>
        <end position="230"/>
    </location>
</feature>
<dbReference type="PROSITE" id="PS51099">
    <property type="entry name" value="PTS_EIIB_TYPE_2"/>
    <property type="match status" value="1"/>
</dbReference>
<keyword evidence="20" id="KW-1185">Reference proteome</keyword>
<keyword evidence="8" id="KW-0597">Phosphoprotein</keyword>
<keyword evidence="10" id="KW-0808">Transferase</keyword>
<dbReference type="GO" id="GO:0022872">
    <property type="term" value="F:protein-N(PI)-phosphohistidine-mannitol phosphotransferase system transmembrane transporter activity"/>
    <property type="evidence" value="ECO:0007669"/>
    <property type="project" value="InterPro"/>
</dbReference>
<keyword evidence="13 16" id="KW-1133">Transmembrane helix</keyword>
<dbReference type="InterPro" id="IPR004718">
    <property type="entry name" value="PTS_IIC_mtl"/>
</dbReference>
<evidence type="ECO:0000256" key="7">
    <source>
        <dbReference type="ARBA" id="ARBA00022475"/>
    </source>
</evidence>
<keyword evidence="14 16" id="KW-0472">Membrane</keyword>
<dbReference type="GO" id="GO:0009401">
    <property type="term" value="P:phosphoenolpyruvate-dependent sugar phosphotransferase system"/>
    <property type="evidence" value="ECO:0007669"/>
    <property type="project" value="UniProtKB-KW"/>
</dbReference>
<dbReference type="InterPro" id="IPR003501">
    <property type="entry name" value="PTS_EIIB_2/3"/>
</dbReference>
<comment type="caution">
    <text evidence="19">The sequence shown here is derived from an EMBL/GenBank/DDBJ whole genome shotgun (WGS) entry which is preliminary data.</text>
</comment>
<dbReference type="InterPro" id="IPR013011">
    <property type="entry name" value="PTS_EIIB_2"/>
</dbReference>
<keyword evidence="9" id="KW-0762">Sugar transport</keyword>
<evidence type="ECO:0000256" key="13">
    <source>
        <dbReference type="ARBA" id="ARBA00022989"/>
    </source>
</evidence>
<feature type="transmembrane region" description="Helical" evidence="16">
    <location>
        <begin position="308"/>
        <end position="330"/>
    </location>
</feature>
<dbReference type="NCBIfam" id="NF011663">
    <property type="entry name" value="PRK15083.1"/>
    <property type="match status" value="1"/>
</dbReference>
<evidence type="ECO:0000256" key="8">
    <source>
        <dbReference type="ARBA" id="ARBA00022553"/>
    </source>
</evidence>
<keyword evidence="6" id="KW-0813">Transport</keyword>
<dbReference type="OrthoDB" id="9814222at2"/>
<feature type="transmembrane region" description="Helical" evidence="16">
    <location>
        <begin position="81"/>
        <end position="107"/>
    </location>
</feature>
<dbReference type="AlphaFoldDB" id="A0A4R1Q246"/>
<evidence type="ECO:0000256" key="2">
    <source>
        <dbReference type="ARBA" id="ARBA00002434"/>
    </source>
</evidence>
<dbReference type="Pfam" id="PF02302">
    <property type="entry name" value="PTS_IIB"/>
    <property type="match status" value="1"/>
</dbReference>
<evidence type="ECO:0000256" key="6">
    <source>
        <dbReference type="ARBA" id="ARBA00022448"/>
    </source>
</evidence>
<dbReference type="NCBIfam" id="TIGR00851">
    <property type="entry name" value="mtlA"/>
    <property type="match status" value="1"/>
</dbReference>
<evidence type="ECO:0000313" key="19">
    <source>
        <dbReference type="EMBL" id="TCL39279.1"/>
    </source>
</evidence>
<evidence type="ECO:0000259" key="18">
    <source>
        <dbReference type="PROSITE" id="PS51104"/>
    </source>
</evidence>